<keyword evidence="1" id="KW-0472">Membrane</keyword>
<evidence type="ECO:0000313" key="2">
    <source>
        <dbReference type="EMBL" id="PBK58552.1"/>
    </source>
</evidence>
<dbReference type="STRING" id="1076256.A0A2H3AUG6"/>
<sequence length="146" mass="16435">MADGRSEGVLDYRSTETLRLLVAKQTREEGSDAILMRNVKFTGRSRLAPPPPYSEDIERGVNETSPLYHANPVRYTVPREITDAYQSTSTSSSCKTLQTILLFSIFAIVFTLYLHERTKSIHPGQENFAFATCVLAFTCVHLRFIG</sequence>
<organism evidence="2 3">
    <name type="scientific">Armillaria solidipes</name>
    <dbReference type="NCBI Taxonomy" id="1076256"/>
    <lineage>
        <taxon>Eukaryota</taxon>
        <taxon>Fungi</taxon>
        <taxon>Dikarya</taxon>
        <taxon>Basidiomycota</taxon>
        <taxon>Agaricomycotina</taxon>
        <taxon>Agaricomycetes</taxon>
        <taxon>Agaricomycetidae</taxon>
        <taxon>Agaricales</taxon>
        <taxon>Marasmiineae</taxon>
        <taxon>Physalacriaceae</taxon>
        <taxon>Armillaria</taxon>
    </lineage>
</organism>
<keyword evidence="1" id="KW-1133">Transmembrane helix</keyword>
<dbReference type="AlphaFoldDB" id="A0A2H3AUG6"/>
<keyword evidence="1" id="KW-0812">Transmembrane</keyword>
<dbReference type="Proteomes" id="UP000218334">
    <property type="component" value="Unassembled WGS sequence"/>
</dbReference>
<name>A0A2H3AUG6_9AGAR</name>
<dbReference type="EMBL" id="KZ293536">
    <property type="protein sequence ID" value="PBK58552.1"/>
    <property type="molecule type" value="Genomic_DNA"/>
</dbReference>
<feature type="transmembrane region" description="Helical" evidence="1">
    <location>
        <begin position="127"/>
        <end position="145"/>
    </location>
</feature>
<evidence type="ECO:0000256" key="1">
    <source>
        <dbReference type="SAM" id="Phobius"/>
    </source>
</evidence>
<feature type="non-terminal residue" evidence="2">
    <location>
        <position position="146"/>
    </location>
</feature>
<evidence type="ECO:0000313" key="3">
    <source>
        <dbReference type="Proteomes" id="UP000218334"/>
    </source>
</evidence>
<reference evidence="3" key="1">
    <citation type="journal article" date="2017" name="Nat. Ecol. Evol.">
        <title>Genome expansion and lineage-specific genetic innovations in the forest pathogenic fungi Armillaria.</title>
        <authorList>
            <person name="Sipos G."/>
            <person name="Prasanna A.N."/>
            <person name="Walter M.C."/>
            <person name="O'Connor E."/>
            <person name="Balint B."/>
            <person name="Krizsan K."/>
            <person name="Kiss B."/>
            <person name="Hess J."/>
            <person name="Varga T."/>
            <person name="Slot J."/>
            <person name="Riley R."/>
            <person name="Boka B."/>
            <person name="Rigling D."/>
            <person name="Barry K."/>
            <person name="Lee J."/>
            <person name="Mihaltcheva S."/>
            <person name="LaButti K."/>
            <person name="Lipzen A."/>
            <person name="Waldron R."/>
            <person name="Moloney N.M."/>
            <person name="Sperisen C."/>
            <person name="Kredics L."/>
            <person name="Vagvoelgyi C."/>
            <person name="Patrignani A."/>
            <person name="Fitzpatrick D."/>
            <person name="Nagy I."/>
            <person name="Doyle S."/>
            <person name="Anderson J.B."/>
            <person name="Grigoriev I.V."/>
            <person name="Gueldener U."/>
            <person name="Muensterkoetter M."/>
            <person name="Nagy L.G."/>
        </authorList>
    </citation>
    <scope>NUCLEOTIDE SEQUENCE [LARGE SCALE GENOMIC DNA]</scope>
    <source>
        <strain evidence="3">28-4</strain>
    </source>
</reference>
<feature type="transmembrane region" description="Helical" evidence="1">
    <location>
        <begin position="96"/>
        <end position="115"/>
    </location>
</feature>
<gene>
    <name evidence="2" type="ORF">ARMSODRAFT_1010085</name>
</gene>
<proteinExistence type="predicted"/>
<accession>A0A2H3AUG6</accession>
<keyword evidence="3" id="KW-1185">Reference proteome</keyword>
<protein>
    <submittedName>
        <fullName evidence="2">Uncharacterized protein</fullName>
    </submittedName>
</protein>